<comment type="caution">
    <text evidence="6">The sequence shown here is derived from an EMBL/GenBank/DDBJ whole genome shotgun (WGS) entry which is preliminary data.</text>
</comment>
<dbReference type="InterPro" id="IPR023772">
    <property type="entry name" value="DNA-bd_HTH_TetR-type_CS"/>
</dbReference>
<dbReference type="EMBL" id="WMBA01000001">
    <property type="protein sequence ID" value="MTD52604.1"/>
    <property type="molecule type" value="Genomic_DNA"/>
</dbReference>
<dbReference type="SUPFAM" id="SSF46689">
    <property type="entry name" value="Homeodomain-like"/>
    <property type="match status" value="1"/>
</dbReference>
<evidence type="ECO:0000256" key="2">
    <source>
        <dbReference type="ARBA" id="ARBA00023125"/>
    </source>
</evidence>
<dbReference type="Gene3D" id="1.10.357.10">
    <property type="entry name" value="Tetracycline Repressor, domain 2"/>
    <property type="match status" value="1"/>
</dbReference>
<dbReference type="PANTHER" id="PTHR30055:SF238">
    <property type="entry name" value="MYCOFACTOCIN BIOSYNTHESIS TRANSCRIPTIONAL REGULATOR MFTR-RELATED"/>
    <property type="match status" value="1"/>
</dbReference>
<evidence type="ECO:0000256" key="1">
    <source>
        <dbReference type="ARBA" id="ARBA00023015"/>
    </source>
</evidence>
<dbReference type="PROSITE" id="PS50977">
    <property type="entry name" value="HTH_TETR_2"/>
    <property type="match status" value="1"/>
</dbReference>
<reference evidence="6 7" key="1">
    <citation type="submission" date="2019-11" db="EMBL/GenBank/DDBJ databases">
        <title>Draft genome of Amycolatopsis RM579.</title>
        <authorList>
            <person name="Duangmal K."/>
            <person name="Mingma R."/>
        </authorList>
    </citation>
    <scope>NUCLEOTIDE SEQUENCE [LARGE SCALE GENOMIC DNA]</scope>
    <source>
        <strain evidence="6 7">RM579</strain>
    </source>
</reference>
<keyword evidence="2 4" id="KW-0238">DNA-binding</keyword>
<keyword evidence="1" id="KW-0805">Transcription regulation</keyword>
<dbReference type="PRINTS" id="PR00455">
    <property type="entry name" value="HTHTETR"/>
</dbReference>
<dbReference type="InterPro" id="IPR050109">
    <property type="entry name" value="HTH-type_TetR-like_transc_reg"/>
</dbReference>
<evidence type="ECO:0000256" key="3">
    <source>
        <dbReference type="ARBA" id="ARBA00023163"/>
    </source>
</evidence>
<protein>
    <submittedName>
        <fullName evidence="6">TetR family transcriptional regulator</fullName>
    </submittedName>
</protein>
<dbReference type="GO" id="GO:0003700">
    <property type="term" value="F:DNA-binding transcription factor activity"/>
    <property type="evidence" value="ECO:0007669"/>
    <property type="project" value="TreeGrafter"/>
</dbReference>
<evidence type="ECO:0000256" key="4">
    <source>
        <dbReference type="PROSITE-ProRule" id="PRU00335"/>
    </source>
</evidence>
<name>A0A6N7YZS7_9PSEU</name>
<dbReference type="InterPro" id="IPR009057">
    <property type="entry name" value="Homeodomain-like_sf"/>
</dbReference>
<accession>A0A6N7YZS7</accession>
<keyword evidence="7" id="KW-1185">Reference proteome</keyword>
<evidence type="ECO:0000313" key="6">
    <source>
        <dbReference type="EMBL" id="MTD52604.1"/>
    </source>
</evidence>
<dbReference type="PANTHER" id="PTHR30055">
    <property type="entry name" value="HTH-TYPE TRANSCRIPTIONAL REGULATOR RUTR"/>
    <property type="match status" value="1"/>
</dbReference>
<evidence type="ECO:0000259" key="5">
    <source>
        <dbReference type="PROSITE" id="PS50977"/>
    </source>
</evidence>
<organism evidence="6 7">
    <name type="scientific">Amycolatopsis pithecellobii</name>
    <dbReference type="NCBI Taxonomy" id="664692"/>
    <lineage>
        <taxon>Bacteria</taxon>
        <taxon>Bacillati</taxon>
        <taxon>Actinomycetota</taxon>
        <taxon>Actinomycetes</taxon>
        <taxon>Pseudonocardiales</taxon>
        <taxon>Pseudonocardiaceae</taxon>
        <taxon>Amycolatopsis</taxon>
    </lineage>
</organism>
<feature type="DNA-binding region" description="H-T-H motif" evidence="4">
    <location>
        <begin position="41"/>
        <end position="60"/>
    </location>
</feature>
<dbReference type="InterPro" id="IPR001647">
    <property type="entry name" value="HTH_TetR"/>
</dbReference>
<dbReference type="GO" id="GO:0000976">
    <property type="term" value="F:transcription cis-regulatory region binding"/>
    <property type="evidence" value="ECO:0007669"/>
    <property type="project" value="TreeGrafter"/>
</dbReference>
<dbReference type="Pfam" id="PF00440">
    <property type="entry name" value="TetR_N"/>
    <property type="match status" value="1"/>
</dbReference>
<gene>
    <name evidence="6" type="ORF">GKO32_01195</name>
</gene>
<keyword evidence="3" id="KW-0804">Transcription</keyword>
<proteinExistence type="predicted"/>
<evidence type="ECO:0000313" key="7">
    <source>
        <dbReference type="Proteomes" id="UP000440096"/>
    </source>
</evidence>
<dbReference type="Proteomes" id="UP000440096">
    <property type="component" value="Unassembled WGS sequence"/>
</dbReference>
<dbReference type="PROSITE" id="PS01081">
    <property type="entry name" value="HTH_TETR_1"/>
    <property type="match status" value="1"/>
</dbReference>
<dbReference type="AlphaFoldDB" id="A0A6N7YZS7"/>
<sequence>MPPSAIRSRLRFMARWEPDAYGRLRDAALALFAEQGFEKTTVAQITERAGLHRRTFFHHFADKREVVFTAQGDSEELIATEIRAQPDSLDPLHAAIAGLKVAAGTIYEQYREGAINLGRIIAASPELQERELAKRGALAGVIADALRDRGTADPAATVSAWTAVAVFFAARNQWNQAGNRQPLVQLIETTLEEFLSATTYPSAAAGRRRLTVPAGE</sequence>
<feature type="domain" description="HTH tetR-type" evidence="5">
    <location>
        <begin position="18"/>
        <end position="78"/>
    </location>
</feature>